<feature type="transmembrane region" description="Helical" evidence="2">
    <location>
        <begin position="544"/>
        <end position="566"/>
    </location>
</feature>
<dbReference type="InterPro" id="IPR050491">
    <property type="entry name" value="AmpC-like"/>
</dbReference>
<evidence type="ECO:0000256" key="2">
    <source>
        <dbReference type="SAM" id="Phobius"/>
    </source>
</evidence>
<keyword evidence="5" id="KW-1185">Reference proteome</keyword>
<dbReference type="Pfam" id="PF00144">
    <property type="entry name" value="Beta-lactamase"/>
    <property type="match status" value="1"/>
</dbReference>
<dbReference type="InterPro" id="IPR001466">
    <property type="entry name" value="Beta-lactam-related"/>
</dbReference>
<keyword evidence="2" id="KW-0812">Transmembrane</keyword>
<evidence type="ECO:0000313" key="5">
    <source>
        <dbReference type="Proteomes" id="UP000578686"/>
    </source>
</evidence>
<reference evidence="4 5" key="1">
    <citation type="submission" date="2020-03" db="EMBL/GenBank/DDBJ databases">
        <title>Draft genome of Streptomyces sp. ventii, isolated from the Axial Seamount in the Pacific Ocean, and resequencing of the two type strains Streptomyces lonarensis strain NCL 716 and Streptomyces bohaiensis strain 11A07.</title>
        <authorList>
            <person name="Loughran R.M."/>
            <person name="Pfannmuller K.M."/>
            <person name="Wasson B.J."/>
            <person name="Deadmond M.C."/>
            <person name="Paddock B.E."/>
            <person name="Koyack M.J."/>
            <person name="Gallegos D.A."/>
            <person name="Mitchell E.A."/>
            <person name="Ushijima B."/>
            <person name="Saw J.H."/>
            <person name="Mcphail K.L."/>
            <person name="Videau P."/>
        </authorList>
    </citation>
    <scope>NUCLEOTIDE SEQUENCE [LARGE SCALE GENOMIC DNA]</scope>
    <source>
        <strain evidence="4 5">NCL716</strain>
    </source>
</reference>
<name>A0A7X6HZE6_9ACTN</name>
<feature type="transmembrane region" description="Helical" evidence="2">
    <location>
        <begin position="619"/>
        <end position="643"/>
    </location>
</feature>
<feature type="transmembrane region" description="Helical" evidence="2">
    <location>
        <begin position="655"/>
        <end position="678"/>
    </location>
</feature>
<keyword evidence="2" id="KW-0472">Membrane</keyword>
<feature type="region of interest" description="Disordered" evidence="1">
    <location>
        <begin position="1"/>
        <end position="27"/>
    </location>
</feature>
<dbReference type="PANTHER" id="PTHR46825:SF9">
    <property type="entry name" value="BETA-LACTAMASE-RELATED DOMAIN-CONTAINING PROTEIN"/>
    <property type="match status" value="1"/>
</dbReference>
<dbReference type="EMBL" id="JAAVJD010000093">
    <property type="protein sequence ID" value="NJQ06571.1"/>
    <property type="molecule type" value="Genomic_DNA"/>
</dbReference>
<feature type="transmembrane region" description="Helical" evidence="2">
    <location>
        <begin position="587"/>
        <end position="607"/>
    </location>
</feature>
<dbReference type="Proteomes" id="UP000578686">
    <property type="component" value="Unassembled WGS sequence"/>
</dbReference>
<dbReference type="InterPro" id="IPR012338">
    <property type="entry name" value="Beta-lactam/transpept-like"/>
</dbReference>
<keyword evidence="2" id="KW-1133">Transmembrane helix</keyword>
<evidence type="ECO:0000256" key="1">
    <source>
        <dbReference type="SAM" id="MobiDB-lite"/>
    </source>
</evidence>
<dbReference type="AlphaFoldDB" id="A0A7X6HZE6"/>
<proteinExistence type="predicted"/>
<accession>A0A7X6HZE6</accession>
<feature type="domain" description="Beta-lactamase-related" evidence="3">
    <location>
        <begin position="85"/>
        <end position="407"/>
    </location>
</feature>
<organism evidence="4 5">
    <name type="scientific">Streptomyces lonarensis</name>
    <dbReference type="NCBI Taxonomy" id="700599"/>
    <lineage>
        <taxon>Bacteria</taxon>
        <taxon>Bacillati</taxon>
        <taxon>Actinomycetota</taxon>
        <taxon>Actinomycetes</taxon>
        <taxon>Kitasatosporales</taxon>
        <taxon>Streptomycetaceae</taxon>
        <taxon>Streptomyces</taxon>
    </lineage>
</organism>
<evidence type="ECO:0000259" key="3">
    <source>
        <dbReference type="Pfam" id="PF00144"/>
    </source>
</evidence>
<evidence type="ECO:0000313" key="4">
    <source>
        <dbReference type="EMBL" id="NJQ06571.1"/>
    </source>
</evidence>
<comment type="caution">
    <text evidence="4">The sequence shown here is derived from an EMBL/GenBank/DDBJ whole genome shotgun (WGS) entry which is preliminary data.</text>
</comment>
<dbReference type="PANTHER" id="PTHR46825">
    <property type="entry name" value="D-ALANYL-D-ALANINE-CARBOXYPEPTIDASE/ENDOPEPTIDASE AMPH"/>
    <property type="match status" value="1"/>
</dbReference>
<gene>
    <name evidence="4" type="ORF">HCN56_13490</name>
</gene>
<protein>
    <submittedName>
        <fullName evidence="4">Beta-lactamase family protein</fullName>
    </submittedName>
</protein>
<dbReference type="Gene3D" id="3.40.710.10">
    <property type="entry name" value="DD-peptidase/beta-lactamase superfamily"/>
    <property type="match status" value="1"/>
</dbReference>
<sequence>MSRRAFVNPAETIPVPPPAPRRRTRPGRRARVVLPALAALAAVTVGGCAASAPETATPAPRAQAPAAAELTESDVAAWLDGFLPAALENTAIPGATVSVVHDGELLAARGYGWADTGVDGDRTAVDPEETLFRVGSVSKLFTATAVMQLVEAGELELDTPVAEYVDFPVPHAFDTEVTLRHLLTHTPGFEERVAGMIEMDGDAPDLRAHLATDPPEQVYRPGTVPAYSNYGSALAGHVVEQVSGVPFDAYVAEHILDPLDMDSSTFTQPLPEELRDRMAAGYTSTDAEESAPFEVVVAAPAGALTASATDMARFMLAHLGELDGDAALLADDTRALMHAPGLDHETLGTLADGPRMTLGFFEEDRNGHRVLGHGGDTNVFHSHLQLYPDHGTGVFVSVNGGGADDLDSLRLRESLLAGFADRYHPADDTAADSPAGTETAVEHAALAEGTYGSSRSMHSTFLAVLGPLGDQTRIVAREDGTILVTPGPETMTPTVYEEIEPWVWREVDGQRTLTMRVEDDKVTAIGYAGAFALLPVDGVRDGGFALPLVIGSVVLLLGAALSWPVAPLVRRRLALGARDRSGAVARVLTRVGTGLALLALAGWFLALNAVMQFAAVPTALLAVLLAAQWAGVLALVPAGMVVIDDIRRRSGWRRVLASTLVLLGLAGVAAFAGLFGLLSFDLTY</sequence>
<dbReference type="SUPFAM" id="SSF56601">
    <property type="entry name" value="beta-lactamase/transpeptidase-like"/>
    <property type="match status" value="1"/>
</dbReference>